<dbReference type="PROSITE" id="PS00455">
    <property type="entry name" value="AMP_BINDING"/>
    <property type="match status" value="1"/>
</dbReference>
<dbReference type="InterPro" id="IPR025110">
    <property type="entry name" value="AMP-bd_C"/>
</dbReference>
<protein>
    <submittedName>
        <fullName evidence="3">Fatty acyl-CoA synthetase</fullName>
    </submittedName>
</protein>
<proteinExistence type="predicted"/>
<dbReference type="InterPro" id="IPR045851">
    <property type="entry name" value="AMP-bd_C_sf"/>
</dbReference>
<keyword evidence="4" id="KW-1185">Reference proteome</keyword>
<dbReference type="InterPro" id="IPR000873">
    <property type="entry name" value="AMP-dep_synth/lig_dom"/>
</dbReference>
<evidence type="ECO:0000313" key="4">
    <source>
        <dbReference type="Proteomes" id="UP001597221"/>
    </source>
</evidence>
<accession>A0ABW4HNZ8</accession>
<evidence type="ECO:0000259" key="1">
    <source>
        <dbReference type="Pfam" id="PF00501"/>
    </source>
</evidence>
<dbReference type="Gene3D" id="3.30.300.30">
    <property type="match status" value="1"/>
</dbReference>
<dbReference type="Pfam" id="PF13193">
    <property type="entry name" value="AMP-binding_C"/>
    <property type="match status" value="1"/>
</dbReference>
<reference evidence="4" key="1">
    <citation type="journal article" date="2019" name="Int. J. Syst. Evol. Microbiol.">
        <title>The Global Catalogue of Microorganisms (GCM) 10K type strain sequencing project: providing services to taxonomists for standard genome sequencing and annotation.</title>
        <authorList>
            <consortium name="The Broad Institute Genomics Platform"/>
            <consortium name="The Broad Institute Genome Sequencing Center for Infectious Disease"/>
            <person name="Wu L."/>
            <person name="Ma J."/>
        </authorList>
    </citation>
    <scope>NUCLEOTIDE SEQUENCE [LARGE SCALE GENOMIC DNA]</scope>
    <source>
        <strain evidence="4">CGMCC 1.12376</strain>
    </source>
</reference>
<dbReference type="InterPro" id="IPR020845">
    <property type="entry name" value="AMP-binding_CS"/>
</dbReference>
<dbReference type="InterPro" id="IPR042099">
    <property type="entry name" value="ANL_N_sf"/>
</dbReference>
<feature type="domain" description="AMP-binding enzyme C-terminal" evidence="2">
    <location>
        <begin position="430"/>
        <end position="503"/>
    </location>
</feature>
<dbReference type="Gene3D" id="3.40.50.12780">
    <property type="entry name" value="N-terminal domain of ligase-like"/>
    <property type="match status" value="1"/>
</dbReference>
<dbReference type="PANTHER" id="PTHR43767:SF1">
    <property type="entry name" value="NONRIBOSOMAL PEPTIDE SYNTHASE PES1 (EUROFUNG)-RELATED"/>
    <property type="match status" value="1"/>
</dbReference>
<dbReference type="NCBIfam" id="NF004837">
    <property type="entry name" value="PRK06187.1"/>
    <property type="match status" value="1"/>
</dbReference>
<name>A0ABW4HNZ8_9BACI</name>
<dbReference type="CDD" id="cd17631">
    <property type="entry name" value="FACL_FadD13-like"/>
    <property type="match status" value="1"/>
</dbReference>
<dbReference type="SUPFAM" id="SSF56801">
    <property type="entry name" value="Acetyl-CoA synthetase-like"/>
    <property type="match status" value="1"/>
</dbReference>
<dbReference type="PANTHER" id="PTHR43767">
    <property type="entry name" value="LONG-CHAIN-FATTY-ACID--COA LIGASE"/>
    <property type="match status" value="1"/>
</dbReference>
<gene>
    <name evidence="3" type="ORF">ACFSBH_05550</name>
</gene>
<dbReference type="Pfam" id="PF00501">
    <property type="entry name" value="AMP-binding"/>
    <property type="match status" value="1"/>
</dbReference>
<sequence length="516" mass="57568">MNLGVEDGERTGVIMRSSTIAEAVHRTAARIPHRTAIVFDEREWSYQELDKAITLISLGLQEQGVEKGDRIAAYGRNSDLYVLLFFAAVKIGAIHVPVNFQLKAGELDYILTDSDPVLIIADRELTDEIKRTSANSHRRVLQFEEEILTWALSEEHHPMERDEFDVDDTDVAQLLYTSGTTSAPKGAIMTHRALMYHYMSCIQGLDIKESDRALHSLPLYHSAQMHVFMLPALLVGGWNKVLPAPIPDVVLKTMEEDEITSFFAAPTVWVSLANHPELTAWNLGKLRKAYYGASIMPGPILERLQNHLPELGFYNVFGQSEMGPACTVLRPEEHAEHPGSAGRPLLFVEAQVVDSEGNRVPPGELGEIVYRSPQLCLGYWNKPEATAEAFSGGWFHSGDLVKQDEDGYIEVIDRVKDVINTGGVLVASREIEDCIYKLPQVAEVAAVGVPDEKWIEAVAVFVVVKSPITPDEIIQHVKDNLANFKVPKRVEIVEELPRNASGKILKRQLREAARIR</sequence>
<feature type="domain" description="AMP-dependent synthetase/ligase" evidence="1">
    <location>
        <begin position="25"/>
        <end position="380"/>
    </location>
</feature>
<evidence type="ECO:0000259" key="2">
    <source>
        <dbReference type="Pfam" id="PF13193"/>
    </source>
</evidence>
<dbReference type="Proteomes" id="UP001597221">
    <property type="component" value="Unassembled WGS sequence"/>
</dbReference>
<organism evidence="3 4">
    <name type="scientific">Oceanobacillus luteolus</name>
    <dbReference type="NCBI Taxonomy" id="1274358"/>
    <lineage>
        <taxon>Bacteria</taxon>
        <taxon>Bacillati</taxon>
        <taxon>Bacillota</taxon>
        <taxon>Bacilli</taxon>
        <taxon>Bacillales</taxon>
        <taxon>Bacillaceae</taxon>
        <taxon>Oceanobacillus</taxon>
    </lineage>
</organism>
<dbReference type="NCBIfam" id="NF006182">
    <property type="entry name" value="PRK08316.1"/>
    <property type="match status" value="1"/>
</dbReference>
<dbReference type="RefSeq" id="WP_251516709.1">
    <property type="nucleotide sequence ID" value="NZ_JAMBON010000039.1"/>
</dbReference>
<dbReference type="EMBL" id="JBHUDE010000022">
    <property type="protein sequence ID" value="MFD1607113.1"/>
    <property type="molecule type" value="Genomic_DNA"/>
</dbReference>
<dbReference type="InterPro" id="IPR050237">
    <property type="entry name" value="ATP-dep_AMP-bd_enzyme"/>
</dbReference>
<evidence type="ECO:0000313" key="3">
    <source>
        <dbReference type="EMBL" id="MFD1607113.1"/>
    </source>
</evidence>
<comment type="caution">
    <text evidence="3">The sequence shown here is derived from an EMBL/GenBank/DDBJ whole genome shotgun (WGS) entry which is preliminary data.</text>
</comment>